<gene>
    <name evidence="2" type="ORF">DC487_08665</name>
</gene>
<dbReference type="EMBL" id="QDKG01000002">
    <property type="protein sequence ID" value="PVH25980.1"/>
    <property type="molecule type" value="Genomic_DNA"/>
</dbReference>
<dbReference type="Proteomes" id="UP000245627">
    <property type="component" value="Unassembled WGS sequence"/>
</dbReference>
<name>A0A2T8HKS2_9SPHI</name>
<reference evidence="2 3" key="1">
    <citation type="submission" date="2018-04" db="EMBL/GenBank/DDBJ databases">
        <title>Sphingobacterium cortibacter sp. nov.</title>
        <authorList>
            <person name="Li Y."/>
        </authorList>
    </citation>
    <scope>NUCLEOTIDE SEQUENCE [LARGE SCALE GENOMIC DNA]</scope>
    <source>
        <strain evidence="2 3">2c-3</strain>
    </source>
</reference>
<comment type="caution">
    <text evidence="2">The sequence shown here is derived from an EMBL/GenBank/DDBJ whole genome shotgun (WGS) entry which is preliminary data.</text>
</comment>
<protein>
    <recommendedName>
        <fullName evidence="4">DUF4359 domain-containing protein</fullName>
    </recommendedName>
</protein>
<dbReference type="AlphaFoldDB" id="A0A2T8HKS2"/>
<proteinExistence type="predicted"/>
<keyword evidence="3" id="KW-1185">Reference proteome</keyword>
<evidence type="ECO:0000256" key="1">
    <source>
        <dbReference type="PROSITE-ProRule" id="PRU10141"/>
    </source>
</evidence>
<keyword evidence="1" id="KW-0547">Nucleotide-binding</keyword>
<dbReference type="OrthoDB" id="997828at2"/>
<dbReference type="GO" id="GO:0005524">
    <property type="term" value="F:ATP binding"/>
    <property type="evidence" value="ECO:0007669"/>
    <property type="project" value="UniProtKB-UniRule"/>
</dbReference>
<dbReference type="RefSeq" id="WP_116775548.1">
    <property type="nucleotide sequence ID" value="NZ_QDKG01000002.1"/>
</dbReference>
<dbReference type="InterPro" id="IPR017441">
    <property type="entry name" value="Protein_kinase_ATP_BS"/>
</dbReference>
<sequence length="122" mass="13949">MSKTRIFALVGIVVLIAAFLTNPSQERHEEVLRAKAKELLTSQLDYKHEDAMQLGMMLFGDRVIDEFLVNNVHIKNYYLFSLIEIRWQADAQVVGGGAFGMVWLSPKIDEEADKIIRILKDL</sequence>
<feature type="binding site" evidence="1">
    <location>
        <position position="120"/>
    </location>
    <ligand>
        <name>ATP</name>
        <dbReference type="ChEBI" id="CHEBI:30616"/>
    </ligand>
</feature>
<accession>A0A2T8HKS2</accession>
<dbReference type="PROSITE" id="PS00107">
    <property type="entry name" value="PROTEIN_KINASE_ATP"/>
    <property type="match status" value="1"/>
</dbReference>
<organism evidence="2 3">
    <name type="scientific">Sphingobacterium corticibacter</name>
    <dbReference type="NCBI Taxonomy" id="2171749"/>
    <lineage>
        <taxon>Bacteria</taxon>
        <taxon>Pseudomonadati</taxon>
        <taxon>Bacteroidota</taxon>
        <taxon>Sphingobacteriia</taxon>
        <taxon>Sphingobacteriales</taxon>
        <taxon>Sphingobacteriaceae</taxon>
        <taxon>Sphingobacterium</taxon>
    </lineage>
</organism>
<evidence type="ECO:0000313" key="3">
    <source>
        <dbReference type="Proteomes" id="UP000245627"/>
    </source>
</evidence>
<keyword evidence="1" id="KW-0067">ATP-binding</keyword>
<evidence type="ECO:0000313" key="2">
    <source>
        <dbReference type="EMBL" id="PVH25980.1"/>
    </source>
</evidence>
<evidence type="ECO:0008006" key="4">
    <source>
        <dbReference type="Google" id="ProtNLM"/>
    </source>
</evidence>